<comment type="caution">
    <text evidence="6">The sequence shown here is derived from an EMBL/GenBank/DDBJ whole genome shotgun (WGS) entry which is preliminary data.</text>
</comment>
<dbReference type="InterPro" id="IPR035956">
    <property type="entry name" value="RimP_N_sf"/>
</dbReference>
<dbReference type="Gene3D" id="2.30.30.180">
    <property type="entry name" value="Ribosome maturation factor RimP, C-terminal domain"/>
    <property type="match status" value="1"/>
</dbReference>
<proteinExistence type="inferred from homology"/>
<dbReference type="InterPro" id="IPR003728">
    <property type="entry name" value="Ribosome_maturation_RimP"/>
</dbReference>
<dbReference type="EMBL" id="CBXI010000003">
    <property type="protein sequence ID" value="CDL90173.1"/>
    <property type="molecule type" value="Genomic_DNA"/>
</dbReference>
<evidence type="ECO:0000256" key="1">
    <source>
        <dbReference type="ARBA" id="ARBA00022490"/>
    </source>
</evidence>
<dbReference type="InterPro" id="IPR036847">
    <property type="entry name" value="RimP_C_sf"/>
</dbReference>
<sequence>MDKNNLLDRLRKLINPIVSNLRYELYHLELVKEENENYLRIYIDNENSPISLDDCEKVSREVSAMLDEKDPISFSYYLEVSSPGIERKLYTDDHLKKYIGNMVTVNIEGLLDGKKTYEGELLNFNTDDVYIKVEDNEVAIPKNKIYDVSLKVNF</sequence>
<protein>
    <recommendedName>
        <fullName evidence="3">Ribosome maturation factor RimP</fullName>
    </recommendedName>
</protein>
<keyword evidence="2 3" id="KW-0690">Ribosome biogenesis</keyword>
<feature type="domain" description="Ribosome maturation factor RimP C-terminal" evidence="5">
    <location>
        <begin position="89"/>
        <end position="154"/>
    </location>
</feature>
<dbReference type="Gene3D" id="3.30.300.70">
    <property type="entry name" value="RimP-like superfamily, N-terminal"/>
    <property type="match status" value="1"/>
</dbReference>
<keyword evidence="1 3" id="KW-0963">Cytoplasm</keyword>
<dbReference type="FunFam" id="3.30.300.70:FF:000001">
    <property type="entry name" value="Ribosome maturation factor RimP"/>
    <property type="match status" value="1"/>
</dbReference>
<keyword evidence="7" id="KW-1185">Reference proteome</keyword>
<evidence type="ECO:0000313" key="6">
    <source>
        <dbReference type="EMBL" id="CDL90173.1"/>
    </source>
</evidence>
<dbReference type="Pfam" id="PF02576">
    <property type="entry name" value="RimP_N"/>
    <property type="match status" value="1"/>
</dbReference>
<name>W6N1M9_CLOTY</name>
<evidence type="ECO:0000259" key="4">
    <source>
        <dbReference type="Pfam" id="PF02576"/>
    </source>
</evidence>
<dbReference type="AlphaFoldDB" id="W6N1M9"/>
<dbReference type="HAMAP" id="MF_01077">
    <property type="entry name" value="RimP"/>
    <property type="match status" value="1"/>
</dbReference>
<dbReference type="SUPFAM" id="SSF75420">
    <property type="entry name" value="YhbC-like, N-terminal domain"/>
    <property type="match status" value="1"/>
</dbReference>
<comment type="subcellular location">
    <subcellularLocation>
        <location evidence="3">Cytoplasm</location>
    </subcellularLocation>
</comment>
<dbReference type="GeneID" id="29418488"/>
<dbReference type="PANTHER" id="PTHR33867:SF1">
    <property type="entry name" value="RIBOSOME MATURATION FACTOR RIMP"/>
    <property type="match status" value="1"/>
</dbReference>
<dbReference type="InterPro" id="IPR028989">
    <property type="entry name" value="RimP_N"/>
</dbReference>
<gene>
    <name evidence="3" type="primary">rimP</name>
    <name evidence="6" type="ORF">CTDIVETGP_0243</name>
</gene>
<feature type="domain" description="Ribosome maturation factor RimP N-terminal" evidence="4">
    <location>
        <begin position="13"/>
        <end position="86"/>
    </location>
</feature>
<comment type="function">
    <text evidence="3">Required for maturation of 30S ribosomal subunits.</text>
</comment>
<evidence type="ECO:0000256" key="3">
    <source>
        <dbReference type="HAMAP-Rule" id="MF_01077"/>
    </source>
</evidence>
<dbReference type="NCBIfam" id="NF000934">
    <property type="entry name" value="PRK00092.3-1"/>
    <property type="match status" value="1"/>
</dbReference>
<dbReference type="GO" id="GO:0006412">
    <property type="term" value="P:translation"/>
    <property type="evidence" value="ECO:0007669"/>
    <property type="project" value="TreeGrafter"/>
</dbReference>
<accession>W6N1M9</accession>
<dbReference type="GO" id="GO:0005829">
    <property type="term" value="C:cytosol"/>
    <property type="evidence" value="ECO:0007669"/>
    <property type="project" value="TreeGrafter"/>
</dbReference>
<dbReference type="OrthoDB" id="9805006at2"/>
<organism evidence="6 7">
    <name type="scientific">Clostridium tyrobutyricum DIVETGP</name>
    <dbReference type="NCBI Taxonomy" id="1408889"/>
    <lineage>
        <taxon>Bacteria</taxon>
        <taxon>Bacillati</taxon>
        <taxon>Bacillota</taxon>
        <taxon>Clostridia</taxon>
        <taxon>Eubacteriales</taxon>
        <taxon>Clostridiaceae</taxon>
        <taxon>Clostridium</taxon>
    </lineage>
</organism>
<comment type="similarity">
    <text evidence="3">Belongs to the RimP family.</text>
</comment>
<dbReference type="CDD" id="cd01734">
    <property type="entry name" value="YlxS_C"/>
    <property type="match status" value="1"/>
</dbReference>
<dbReference type="Proteomes" id="UP000019482">
    <property type="component" value="Unassembled WGS sequence"/>
</dbReference>
<dbReference type="RefSeq" id="WP_017750608.1">
    <property type="nucleotide sequence ID" value="NZ_CBXI010000003.1"/>
</dbReference>
<dbReference type="InterPro" id="IPR028998">
    <property type="entry name" value="RimP_C"/>
</dbReference>
<reference evidence="6 7" key="1">
    <citation type="journal article" date="2015" name="Genome Announc.">
        <title>Draft Genome Sequence of Clostridium tyrobutyricum Strain DIVETGP, Isolated from Cow's Milk for Grana Padano Production.</title>
        <authorList>
            <person name="Soggiu A."/>
            <person name="Piras C."/>
            <person name="Gaiarsa S."/>
            <person name="Sassera D."/>
            <person name="Roncada P."/>
            <person name="Bendixen E."/>
            <person name="Brasca M."/>
            <person name="Bonizzi L."/>
        </authorList>
    </citation>
    <scope>NUCLEOTIDE SEQUENCE [LARGE SCALE GENOMIC DNA]</scope>
    <source>
        <strain evidence="6 7">DIVETGP</strain>
    </source>
</reference>
<dbReference type="GO" id="GO:0000028">
    <property type="term" value="P:ribosomal small subunit assembly"/>
    <property type="evidence" value="ECO:0007669"/>
    <property type="project" value="TreeGrafter"/>
</dbReference>
<dbReference type="PANTHER" id="PTHR33867">
    <property type="entry name" value="RIBOSOME MATURATION FACTOR RIMP"/>
    <property type="match status" value="1"/>
</dbReference>
<dbReference type="SUPFAM" id="SSF74942">
    <property type="entry name" value="YhbC-like, C-terminal domain"/>
    <property type="match status" value="1"/>
</dbReference>
<dbReference type="Pfam" id="PF17384">
    <property type="entry name" value="DUF150_C"/>
    <property type="match status" value="1"/>
</dbReference>
<evidence type="ECO:0000256" key="2">
    <source>
        <dbReference type="ARBA" id="ARBA00022517"/>
    </source>
</evidence>
<evidence type="ECO:0000313" key="7">
    <source>
        <dbReference type="Proteomes" id="UP000019482"/>
    </source>
</evidence>
<evidence type="ECO:0000259" key="5">
    <source>
        <dbReference type="Pfam" id="PF17384"/>
    </source>
</evidence>